<feature type="signal peptide" evidence="2">
    <location>
        <begin position="1"/>
        <end position="21"/>
    </location>
</feature>
<reference evidence="3 5" key="2">
    <citation type="journal article" date="2013" name="Nature">
        <title>Insights into bilaterian evolution from three spiralian genomes.</title>
        <authorList>
            <person name="Simakov O."/>
            <person name="Marletaz F."/>
            <person name="Cho S.J."/>
            <person name="Edsinger-Gonzales E."/>
            <person name="Havlak P."/>
            <person name="Hellsten U."/>
            <person name="Kuo D.H."/>
            <person name="Larsson T."/>
            <person name="Lv J."/>
            <person name="Arendt D."/>
            <person name="Savage R."/>
            <person name="Osoegawa K."/>
            <person name="de Jong P."/>
            <person name="Grimwood J."/>
            <person name="Chapman J.A."/>
            <person name="Shapiro H."/>
            <person name="Aerts A."/>
            <person name="Otillar R.P."/>
            <person name="Terry A.Y."/>
            <person name="Boore J.L."/>
            <person name="Grigoriev I.V."/>
            <person name="Lindberg D.R."/>
            <person name="Seaver E.C."/>
            <person name="Weisblat D.A."/>
            <person name="Putnam N.H."/>
            <person name="Rokhsar D.S."/>
        </authorList>
    </citation>
    <scope>NUCLEOTIDE SEQUENCE</scope>
</reference>
<dbReference type="KEGG" id="hro:HELRODRAFT_189920"/>
<evidence type="ECO:0000256" key="1">
    <source>
        <dbReference type="SAM" id="MobiDB-lite"/>
    </source>
</evidence>
<evidence type="ECO:0000256" key="2">
    <source>
        <dbReference type="SAM" id="SignalP"/>
    </source>
</evidence>
<protein>
    <recommendedName>
        <fullName evidence="6">Insulin-like domain-containing protein</fullName>
    </recommendedName>
</protein>
<dbReference type="InParanoid" id="T1FRH7"/>
<dbReference type="Gene3D" id="1.10.100.10">
    <property type="entry name" value="Insulin-like"/>
    <property type="match status" value="1"/>
</dbReference>
<reference evidence="4" key="3">
    <citation type="submission" date="2015-06" db="UniProtKB">
        <authorList>
            <consortium name="EnsemblMetazoa"/>
        </authorList>
    </citation>
    <scope>IDENTIFICATION</scope>
</reference>
<dbReference type="Proteomes" id="UP000015101">
    <property type="component" value="Unassembled WGS sequence"/>
</dbReference>
<dbReference type="EMBL" id="KB097753">
    <property type="protein sequence ID" value="ESN90612.1"/>
    <property type="molecule type" value="Genomic_DNA"/>
</dbReference>
<feature type="region of interest" description="Disordered" evidence="1">
    <location>
        <begin position="199"/>
        <end position="236"/>
    </location>
</feature>
<evidence type="ECO:0000313" key="3">
    <source>
        <dbReference type="EMBL" id="ESN90612.1"/>
    </source>
</evidence>
<evidence type="ECO:0000313" key="4">
    <source>
        <dbReference type="EnsemblMetazoa" id="HelroP189920"/>
    </source>
</evidence>
<reference evidence="5" key="1">
    <citation type="submission" date="2012-12" db="EMBL/GenBank/DDBJ databases">
        <authorList>
            <person name="Hellsten U."/>
            <person name="Grimwood J."/>
            <person name="Chapman J.A."/>
            <person name="Shapiro H."/>
            <person name="Aerts A."/>
            <person name="Otillar R.P."/>
            <person name="Terry A.Y."/>
            <person name="Boore J.L."/>
            <person name="Simakov O."/>
            <person name="Marletaz F."/>
            <person name="Cho S.-J."/>
            <person name="Edsinger-Gonzales E."/>
            <person name="Havlak P."/>
            <person name="Kuo D.-H."/>
            <person name="Larsson T."/>
            <person name="Lv J."/>
            <person name="Arendt D."/>
            <person name="Savage R."/>
            <person name="Osoegawa K."/>
            <person name="de Jong P."/>
            <person name="Lindberg D.R."/>
            <person name="Seaver E.C."/>
            <person name="Weisblat D.A."/>
            <person name="Putnam N.H."/>
            <person name="Grigoriev I.V."/>
            <person name="Rokhsar D.S."/>
        </authorList>
    </citation>
    <scope>NUCLEOTIDE SEQUENCE</scope>
</reference>
<dbReference type="InterPro" id="IPR036438">
    <property type="entry name" value="Insulin-like_sf"/>
</dbReference>
<dbReference type="HOGENOM" id="CLU_1176564_0_0_1"/>
<evidence type="ECO:0000313" key="5">
    <source>
        <dbReference type="Proteomes" id="UP000015101"/>
    </source>
</evidence>
<proteinExistence type="predicted"/>
<keyword evidence="5" id="KW-1185">Reference proteome</keyword>
<dbReference type="GeneID" id="20211424"/>
<dbReference type="EMBL" id="AMQM01002307">
    <property type="status" value="NOT_ANNOTATED_CDS"/>
    <property type="molecule type" value="Genomic_DNA"/>
</dbReference>
<dbReference type="RefSeq" id="XP_009031512.1">
    <property type="nucleotide sequence ID" value="XM_009033264.1"/>
</dbReference>
<feature type="chain" id="PRO_5010980923" description="Insulin-like domain-containing protein" evidence="2">
    <location>
        <begin position="22"/>
        <end position="236"/>
    </location>
</feature>
<organism evidence="4 5">
    <name type="scientific">Helobdella robusta</name>
    <name type="common">Californian leech</name>
    <dbReference type="NCBI Taxonomy" id="6412"/>
    <lineage>
        <taxon>Eukaryota</taxon>
        <taxon>Metazoa</taxon>
        <taxon>Spiralia</taxon>
        <taxon>Lophotrochozoa</taxon>
        <taxon>Annelida</taxon>
        <taxon>Clitellata</taxon>
        <taxon>Hirudinea</taxon>
        <taxon>Rhynchobdellida</taxon>
        <taxon>Glossiphoniidae</taxon>
        <taxon>Helobdella</taxon>
    </lineage>
</organism>
<feature type="compositionally biased region" description="Basic and acidic residues" evidence="1">
    <location>
        <begin position="208"/>
        <end position="224"/>
    </location>
</feature>
<evidence type="ECO:0008006" key="6">
    <source>
        <dbReference type="Google" id="ProtNLM"/>
    </source>
</evidence>
<sequence>MSKLTLLSFICLASVYFLGAGGHLSSVNRRTRSREWSGADGEGFHSSTSQYNHRCSPLTDGIHPIMKGICSADLLNAVKRACSDPSYKMESNADIPSNFDDDFYVRLDREEFIDEIAQNEDEKKNALSMYDIYKVDPKVSVERSLWCDCCVHECTADHLRGHCSVLNRQISFQEFQNLFVRHRDYYDWWVPRNFDITPSSRSDENEDADGRQEAANDITSRDDYFMDSNLPNGRER</sequence>
<dbReference type="SUPFAM" id="SSF56994">
    <property type="entry name" value="Insulin-like"/>
    <property type="match status" value="1"/>
</dbReference>
<dbReference type="AlphaFoldDB" id="T1FRH7"/>
<accession>T1FRH7</accession>
<name>T1FRH7_HELRO</name>
<keyword evidence="2" id="KW-0732">Signal</keyword>
<dbReference type="EnsemblMetazoa" id="HelroT189920">
    <property type="protein sequence ID" value="HelroP189920"/>
    <property type="gene ID" value="HelroG189920"/>
</dbReference>
<gene>
    <name evidence="4" type="primary">20211424</name>
    <name evidence="3" type="ORF">HELRODRAFT_189920</name>
</gene>
<dbReference type="CTD" id="20211424"/>